<feature type="domain" description="PLD phosphodiesterase" evidence="8">
    <location>
        <begin position="1221"/>
        <end position="1248"/>
    </location>
</feature>
<dbReference type="SUPFAM" id="SSF56024">
    <property type="entry name" value="Phospholipase D/nuclease"/>
    <property type="match status" value="2"/>
</dbReference>
<dbReference type="InterPro" id="IPR025202">
    <property type="entry name" value="PLD-like_dom"/>
</dbReference>
<comment type="catalytic activity">
    <reaction evidence="1">
        <text>a 1,2-diacyl-sn-glycero-3-phosphocholine + H2O = a 1,2-diacyl-sn-glycero-3-phosphate + choline + H(+)</text>
        <dbReference type="Rhea" id="RHEA:14445"/>
        <dbReference type="ChEBI" id="CHEBI:15354"/>
        <dbReference type="ChEBI" id="CHEBI:15377"/>
        <dbReference type="ChEBI" id="CHEBI:15378"/>
        <dbReference type="ChEBI" id="CHEBI:57643"/>
        <dbReference type="ChEBI" id="CHEBI:58608"/>
        <dbReference type="EC" id="3.1.4.4"/>
    </reaction>
</comment>
<sequence>MAPLHEGTNSPPLRSPRSDSPVYTNSPTSGAVRPSRLRTELNPDGTYEPSPDAGQPSTFSQKSGEAVDYLNGGVPHGAGTPPVLSGTAASLAALQRQSVLRPVPSSSSPHDGTPTGTTTPPVRRSVQFTRTDQEIEPPAPSRLDSWGVEADAGGKERHRQSLLAKLKALAATGGGHSRSQSTNSISFDDGGYNSAPLSPVGTGRFLPYTLQEEGSDADAEETADEGAATDATRTRRKRRSRRPQDFVEGGSQTLPNTPRSRFMSGGGDSPSTSIRPPFFLNRRLTDGSLDRGGLSEGEGRDRLGKESSWRRGSSWITGSRGVSWVDGQLHEGEPGSSSRRASNFMWARGSGGGVSDGEVNQTPKRPFLNTDRASTFGAQRWRMIKHGLKLLGAKKEEHKVDYLKSAELMAELRAGAPAALMLASMIQRDEHGNKRIPVLLEQLKLRITDSKPSEDDLNETERHLIFRIALEYGNGLNRMKWVIHRSLRDFANLHIRYKIQGSSDKYIQLRSDIDSRPKQPRFPKSAFPYFRGFRGLGDSEDDEADAIRVDDTAGEATHSEAEGRGKQRKKGRPSLNNARKKSSMILGLGGGQDSSTGAVVGGASAAQAKVIYNQRQRRRLEQYLQEMIRWLIFRADSNRLCRFLELSALGVRLAAEGSYHGKEGNLVIQSSKSINVRKLLAPQNVFQRHTPKWFLVRHSYIVCVESPENMHIYDVYLVDPKFQIQKKKRKLKEIGTKELVEKAEITAKHPKQHHSLKLVNSERKIKLLAKNERQLRQFEESMEFMLNNTPWANENRFGSFAPVRTGVYAQWLVDGRDYMWNVSRAINMAKDVIYIHDWWLSPQLYMRRPAAISQKWRLDRLLQKKAREGVKIFIIVYRNVEAAIPIDSEFTKFSMLDLHPNVFVQRSPNQFKKNQFFFAHHEKICIVDHTVAFVGGIDLCFGRWDTPQHTVVDDKPTGFEQSDLPKDADHCQLWPGKDYSNPRVQDFYKLSEPYAEMYDRSKTPRMPWHDVSMQVVGQPARDLTRHFVQRWNYILRGRKPTRPTPYLLPPPDYNPADLEALGLTGTCEVQILRSACDWSMGLTETEHSIMNAYCKMIEESEHFVYMENQFFITSSETMNVKIINKIGDAIVERAVRAFQNNESWRCCILIPLVPGFQNTVDEPEGTSVRLIMQCQFRSICRGETSIFGRLRSQGIEPEDYVQFYSLRAWGKIGPKKTLVTEQLYIHAKVIIVDDRIALIGSANINERSMLGNRDSECAAVVRDTDMLWSTMDGEPYLVGRFAHTLRMRLMREHLGLDVDEVMEEERRAEIDREEEEYEHKMNGIYNDDETSRPESRDIQLSDLPAVPPEQAGRIAGQEQLRSFNHDIDWEQEDNPFIKPDRFKSVTTDKRVIGNKKHAAEVTDGTDHYRDAEASGLDRGRDTILVDGVREVLVADLAPEGRGTANHPHTKKHHSKDSSQLRGGDEAEPSYEGLPPLPYLPRRTTDQLGLTQLSQLPPLPAVDDTDIGGPPVYLDGAGNPTVKPFNPLTADIKQAVVDKDCMRDPLNDLFFEDTWRLIAENNTKIFRRVFRCNPDSEVTNWHEYSEFMAYAERFSQAQGGAKSKERDAQEATGTSGPPGANPMPGLASINTKLGDIAEKAKNHAHIEDDHPLGTVAEWAEKAEQENSRATETAAKNGVMDEKEALRRNSNEAPSPIQPAGDETFPSLDSTVVDQNVPESEKVTSKIRKTTFHNTVPLEKSNSTPNGAATVGSQRRRRRGTTKGSRKGFSASDDLLSPQEAEELLDLVQGHLVAFPYDWLIKEELNSNWLYQVDQVAPLQIYD</sequence>
<dbReference type="InterPro" id="IPR001736">
    <property type="entry name" value="PLipase_D/transphosphatidylase"/>
</dbReference>
<keyword evidence="4" id="KW-0378">Hydrolase</keyword>
<dbReference type="Pfam" id="PF00614">
    <property type="entry name" value="PLDc"/>
    <property type="match status" value="1"/>
</dbReference>
<evidence type="ECO:0000256" key="7">
    <source>
        <dbReference type="SAM" id="MobiDB-lite"/>
    </source>
</evidence>
<dbReference type="PANTHER" id="PTHR18896:SF76">
    <property type="entry name" value="PHOSPHOLIPASE"/>
    <property type="match status" value="1"/>
</dbReference>
<evidence type="ECO:0000256" key="6">
    <source>
        <dbReference type="ARBA" id="ARBA00023098"/>
    </source>
</evidence>
<keyword evidence="10" id="KW-1185">Reference proteome</keyword>
<keyword evidence="3" id="KW-0677">Repeat</keyword>
<feature type="compositionally biased region" description="Basic and acidic residues" evidence="7">
    <location>
        <begin position="1677"/>
        <end position="1688"/>
    </location>
</feature>
<feature type="compositionally biased region" description="Basic and acidic residues" evidence="7">
    <location>
        <begin position="1455"/>
        <end position="1464"/>
    </location>
</feature>
<dbReference type="InterPro" id="IPR015679">
    <property type="entry name" value="PLipase_D_fam"/>
</dbReference>
<feature type="compositionally biased region" description="Polar residues" evidence="7">
    <location>
        <begin position="177"/>
        <end position="186"/>
    </location>
</feature>
<feature type="region of interest" description="Disordered" evidence="7">
    <location>
        <begin position="213"/>
        <end position="370"/>
    </location>
</feature>
<accession>A0ABR4PNA2</accession>
<dbReference type="Pfam" id="PF13091">
    <property type="entry name" value="PLDc_2"/>
    <property type="match status" value="1"/>
</dbReference>
<dbReference type="EMBL" id="JBFCZG010000003">
    <property type="protein sequence ID" value="KAL3424582.1"/>
    <property type="molecule type" value="Genomic_DNA"/>
</dbReference>
<organism evidence="9 10">
    <name type="scientific">Phlyctema vagabunda</name>
    <dbReference type="NCBI Taxonomy" id="108571"/>
    <lineage>
        <taxon>Eukaryota</taxon>
        <taxon>Fungi</taxon>
        <taxon>Dikarya</taxon>
        <taxon>Ascomycota</taxon>
        <taxon>Pezizomycotina</taxon>
        <taxon>Leotiomycetes</taxon>
        <taxon>Helotiales</taxon>
        <taxon>Dermateaceae</taxon>
        <taxon>Phlyctema</taxon>
    </lineage>
</organism>
<feature type="region of interest" description="Disordered" evidence="7">
    <location>
        <begin position="1734"/>
        <end position="1773"/>
    </location>
</feature>
<evidence type="ECO:0000259" key="8">
    <source>
        <dbReference type="PROSITE" id="PS50035"/>
    </source>
</evidence>
<feature type="region of interest" description="Disordered" evidence="7">
    <location>
        <begin position="1596"/>
        <end position="1627"/>
    </location>
</feature>
<feature type="compositionally biased region" description="Basic and acidic residues" evidence="7">
    <location>
        <begin position="551"/>
        <end position="565"/>
    </location>
</feature>
<gene>
    <name evidence="9" type="ORF">PVAG01_03863</name>
</gene>
<evidence type="ECO:0000313" key="10">
    <source>
        <dbReference type="Proteomes" id="UP001629113"/>
    </source>
</evidence>
<feature type="compositionally biased region" description="Low complexity" evidence="7">
    <location>
        <begin position="102"/>
        <end position="126"/>
    </location>
</feature>
<dbReference type="CDD" id="cd01254">
    <property type="entry name" value="PH_PLD"/>
    <property type="match status" value="1"/>
</dbReference>
<reference evidence="9 10" key="1">
    <citation type="submission" date="2024-06" db="EMBL/GenBank/DDBJ databases">
        <title>Complete genome of Phlyctema vagabunda strain 19-DSS-EL-015.</title>
        <authorList>
            <person name="Fiorenzani C."/>
        </authorList>
    </citation>
    <scope>NUCLEOTIDE SEQUENCE [LARGE SCALE GENOMIC DNA]</scope>
    <source>
        <strain evidence="9 10">19-DSS-EL-015</strain>
    </source>
</reference>
<feature type="compositionally biased region" description="Basic residues" evidence="7">
    <location>
        <begin position="566"/>
        <end position="580"/>
    </location>
</feature>
<dbReference type="CDD" id="cd09141">
    <property type="entry name" value="PLDc_vPLD1_2_yPLD_like_2"/>
    <property type="match status" value="1"/>
</dbReference>
<evidence type="ECO:0000256" key="4">
    <source>
        <dbReference type="ARBA" id="ARBA00022801"/>
    </source>
</evidence>
<evidence type="ECO:0000256" key="3">
    <source>
        <dbReference type="ARBA" id="ARBA00022737"/>
    </source>
</evidence>
<dbReference type="CDD" id="cd09138">
    <property type="entry name" value="PLDc_vPLD1_2_yPLD_like_1"/>
    <property type="match status" value="1"/>
</dbReference>
<keyword evidence="5" id="KW-0442">Lipid degradation</keyword>
<feature type="region of interest" description="Disordered" evidence="7">
    <location>
        <begin position="551"/>
        <end position="580"/>
    </location>
</feature>
<dbReference type="Gene3D" id="3.30.870.10">
    <property type="entry name" value="Endonuclease Chain A"/>
    <property type="match status" value="2"/>
</dbReference>
<feature type="compositionally biased region" description="Basic and acidic residues" evidence="7">
    <location>
        <begin position="297"/>
        <end position="309"/>
    </location>
</feature>
<evidence type="ECO:0000313" key="9">
    <source>
        <dbReference type="EMBL" id="KAL3424582.1"/>
    </source>
</evidence>
<feature type="domain" description="PLD phosphodiesterase" evidence="8">
    <location>
        <begin position="916"/>
        <end position="943"/>
    </location>
</feature>
<feature type="region of interest" description="Disordered" evidence="7">
    <location>
        <begin position="1660"/>
        <end position="1703"/>
    </location>
</feature>
<dbReference type="EC" id="3.1.4.4" evidence="2"/>
<keyword evidence="6" id="KW-0443">Lipid metabolism</keyword>
<proteinExistence type="predicted"/>
<feature type="region of interest" description="Disordered" evidence="7">
    <location>
        <begin position="1"/>
        <end position="159"/>
    </location>
</feature>
<feature type="compositionally biased region" description="Polar residues" evidence="7">
    <location>
        <begin position="250"/>
        <end position="259"/>
    </location>
</feature>
<evidence type="ECO:0000256" key="2">
    <source>
        <dbReference type="ARBA" id="ARBA00012027"/>
    </source>
</evidence>
<feature type="compositionally biased region" description="Acidic residues" evidence="7">
    <location>
        <begin position="213"/>
        <end position="224"/>
    </location>
</feature>
<name>A0ABR4PNA2_9HELO</name>
<dbReference type="PROSITE" id="PS50035">
    <property type="entry name" value="PLD"/>
    <property type="match status" value="2"/>
</dbReference>
<evidence type="ECO:0000256" key="1">
    <source>
        <dbReference type="ARBA" id="ARBA00000798"/>
    </source>
</evidence>
<feature type="region of interest" description="Disordered" evidence="7">
    <location>
        <begin position="171"/>
        <end position="190"/>
    </location>
</feature>
<feature type="compositionally biased region" description="Basic residues" evidence="7">
    <location>
        <begin position="1752"/>
        <end position="1764"/>
    </location>
</feature>
<dbReference type="SMART" id="SM00155">
    <property type="entry name" value="PLDc"/>
    <property type="match status" value="2"/>
</dbReference>
<dbReference type="PANTHER" id="PTHR18896">
    <property type="entry name" value="PHOSPHOLIPASE D"/>
    <property type="match status" value="1"/>
</dbReference>
<dbReference type="Proteomes" id="UP001629113">
    <property type="component" value="Unassembled WGS sequence"/>
</dbReference>
<protein>
    <recommendedName>
        <fullName evidence="2">phospholipase D</fullName>
        <ecNumber evidence="2">3.1.4.4</ecNumber>
    </recommendedName>
</protein>
<evidence type="ECO:0000256" key="5">
    <source>
        <dbReference type="ARBA" id="ARBA00022963"/>
    </source>
</evidence>
<feature type="region of interest" description="Disordered" evidence="7">
    <location>
        <begin position="1439"/>
        <end position="1482"/>
    </location>
</feature>
<comment type="caution">
    <text evidence="9">The sequence shown here is derived from an EMBL/GenBank/DDBJ whole genome shotgun (WGS) entry which is preliminary data.</text>
</comment>